<dbReference type="GO" id="GO:0000723">
    <property type="term" value="P:telomere maintenance"/>
    <property type="evidence" value="ECO:0007669"/>
    <property type="project" value="TreeGrafter"/>
</dbReference>
<sequence length="117" mass="13267">MNYVDEAEKEVQGKARLQDFIENLLHRVELAEEQLEYYHSQQGAGLCGDPREHAGRMKKAKDDRASMQPAKSLHEQTESPRELCRPAKKGEPLGFGRKGNIRPKMAKKKPTAIVNII</sequence>
<accession>A0A212CPJ4</accession>
<dbReference type="PANTHER" id="PTHR15739">
    <property type="entry name" value="ZINC FINGER PROTEIN"/>
    <property type="match status" value="1"/>
</dbReference>
<dbReference type="AlphaFoldDB" id="A0A212CPJ4"/>
<feature type="region of interest" description="Disordered" evidence="2">
    <location>
        <begin position="43"/>
        <end position="117"/>
    </location>
</feature>
<proteinExistence type="predicted"/>
<dbReference type="GO" id="GO:0110026">
    <property type="term" value="P:regulation of DNA strand resection involved in replication fork processing"/>
    <property type="evidence" value="ECO:0007669"/>
    <property type="project" value="TreeGrafter"/>
</dbReference>
<dbReference type="GO" id="GO:0010569">
    <property type="term" value="P:regulation of double-strand break repair via homologous recombination"/>
    <property type="evidence" value="ECO:0007669"/>
    <property type="project" value="TreeGrafter"/>
</dbReference>
<dbReference type="EMBL" id="MKHE01000015">
    <property type="protein sequence ID" value="OWK07968.1"/>
    <property type="molecule type" value="Genomic_DNA"/>
</dbReference>
<dbReference type="OrthoDB" id="271433at2759"/>
<reference evidence="3 4" key="1">
    <citation type="journal article" date="2018" name="Mol. Genet. Genomics">
        <title>The red deer Cervus elaphus genome CerEla1.0: sequencing, annotating, genes, and chromosomes.</title>
        <authorList>
            <person name="Bana N.A."/>
            <person name="Nyiri A."/>
            <person name="Nagy J."/>
            <person name="Frank K."/>
            <person name="Nagy T."/>
            <person name="Steger V."/>
            <person name="Schiller M."/>
            <person name="Lakatos P."/>
            <person name="Sugar L."/>
            <person name="Horn P."/>
            <person name="Barta E."/>
            <person name="Orosz L."/>
        </authorList>
    </citation>
    <scope>NUCLEOTIDE SEQUENCE [LARGE SCALE GENOMIC DNA]</scope>
    <source>
        <strain evidence="3">Hungarian</strain>
    </source>
</reference>
<gene>
    <name evidence="3" type="ORF">Celaphus_00008201</name>
</gene>
<dbReference type="InterPro" id="IPR052283">
    <property type="entry name" value="GenomicStab_NeuMorph_Reg"/>
</dbReference>
<evidence type="ECO:0000256" key="1">
    <source>
        <dbReference type="SAM" id="Coils"/>
    </source>
</evidence>
<feature type="compositionally biased region" description="Basic residues" evidence="2">
    <location>
        <begin position="99"/>
        <end position="110"/>
    </location>
</feature>
<organism evidence="3 4">
    <name type="scientific">Cervus elaphus hippelaphus</name>
    <name type="common">European red deer</name>
    <dbReference type="NCBI Taxonomy" id="46360"/>
    <lineage>
        <taxon>Eukaryota</taxon>
        <taxon>Metazoa</taxon>
        <taxon>Chordata</taxon>
        <taxon>Craniata</taxon>
        <taxon>Vertebrata</taxon>
        <taxon>Euteleostomi</taxon>
        <taxon>Mammalia</taxon>
        <taxon>Eutheria</taxon>
        <taxon>Laurasiatheria</taxon>
        <taxon>Artiodactyla</taxon>
        <taxon>Ruminantia</taxon>
        <taxon>Pecora</taxon>
        <taxon>Cervidae</taxon>
        <taxon>Cervinae</taxon>
        <taxon>Cervus</taxon>
    </lineage>
</organism>
<protein>
    <submittedName>
        <fullName evidence="3">Uncharacterized protein</fullName>
    </submittedName>
</protein>
<name>A0A212CPJ4_CEREH</name>
<feature type="coiled-coil region" evidence="1">
    <location>
        <begin position="14"/>
        <end position="41"/>
    </location>
</feature>
<evidence type="ECO:0000313" key="4">
    <source>
        <dbReference type="Proteomes" id="UP000242450"/>
    </source>
</evidence>
<dbReference type="GO" id="GO:0010975">
    <property type="term" value="P:regulation of neuron projection development"/>
    <property type="evidence" value="ECO:0007669"/>
    <property type="project" value="TreeGrafter"/>
</dbReference>
<feature type="compositionally biased region" description="Basic and acidic residues" evidence="2">
    <location>
        <begin position="72"/>
        <end position="91"/>
    </location>
</feature>
<keyword evidence="1" id="KW-0175">Coiled coil</keyword>
<evidence type="ECO:0000313" key="3">
    <source>
        <dbReference type="EMBL" id="OWK07968.1"/>
    </source>
</evidence>
<evidence type="ECO:0000256" key="2">
    <source>
        <dbReference type="SAM" id="MobiDB-lite"/>
    </source>
</evidence>
<comment type="caution">
    <text evidence="3">The sequence shown here is derived from an EMBL/GenBank/DDBJ whole genome shotgun (WGS) entry which is preliminary data.</text>
</comment>
<dbReference type="Proteomes" id="UP000242450">
    <property type="component" value="Chromosome 15"/>
</dbReference>
<feature type="compositionally biased region" description="Basic and acidic residues" evidence="2">
    <location>
        <begin position="49"/>
        <end position="65"/>
    </location>
</feature>
<keyword evidence="4" id="KW-1185">Reference proteome</keyword>
<dbReference type="PANTHER" id="PTHR15739:SF2">
    <property type="entry name" value="PROTEIN ZNF365"/>
    <property type="match status" value="1"/>
</dbReference>